<evidence type="ECO:0000256" key="6">
    <source>
        <dbReference type="SAM" id="MobiDB-lite"/>
    </source>
</evidence>
<keyword evidence="2 5" id="KW-0378">Hydrolase</keyword>
<evidence type="ECO:0000256" key="5">
    <source>
        <dbReference type="RuleBase" id="RU363034"/>
    </source>
</evidence>
<evidence type="ECO:0000313" key="9">
    <source>
        <dbReference type="Ensembl" id="ENSAPEP00000000801.1"/>
    </source>
</evidence>
<dbReference type="InterPro" id="IPR033116">
    <property type="entry name" value="TRYPSIN_SER"/>
</dbReference>
<dbReference type="STRING" id="161767.ENSAPEP00000000801"/>
<dbReference type="InterPro" id="IPR043504">
    <property type="entry name" value="Peptidase_S1_PA_chymotrypsin"/>
</dbReference>
<dbReference type="PROSITE" id="PS50240">
    <property type="entry name" value="TRYPSIN_DOM"/>
    <property type="match status" value="1"/>
</dbReference>
<proteinExistence type="predicted"/>
<name>A0A3P8RKU0_AMPPE</name>
<dbReference type="GeneTree" id="ENSGT00940000159993"/>
<dbReference type="PROSITE" id="PS00134">
    <property type="entry name" value="TRYPSIN_HIS"/>
    <property type="match status" value="1"/>
</dbReference>
<evidence type="ECO:0000313" key="10">
    <source>
        <dbReference type="Proteomes" id="UP000265080"/>
    </source>
</evidence>
<sequence>MILHSAAALFYFLFPVSSACGTRPAMGSRVVGGEDARLGELPWQVSLRLHGRHCCGASIISERWLVSAAHCFERDNDPREWTALVGARLVSGEESESKIINIKSLVVSPDYNPMTTDSDVTVLELETPLSFGSHIQPVCLPSSSHVFSPGQSCLVSGWGALNHLYLSSAVGPPTLQKAVVKIIDSKVCNKSSVYRGAVTNNMMCAGFLQGKVDSCQGDSGGPLVCEGAPGRFFLAGVVSWGVGCAQINKPGVYSRVTKLRNWILRHTDPSLVHDDVQFVPTEPVPVTGGTANDLPEPRTDLVLSCFCSRLWRSSCSGLPQDRGWSHGSEGGVALDRQPPVPETSPLWSHAHSQQVAPDCSSLLQKVWNICSKHHNLKYS</sequence>
<keyword evidence="10" id="KW-1185">Reference proteome</keyword>
<accession>A0A3P8RKU0</accession>
<keyword evidence="3 5" id="KW-0720">Serine protease</keyword>
<reference evidence="9 10" key="1">
    <citation type="submission" date="2018-03" db="EMBL/GenBank/DDBJ databases">
        <title>Finding Nemo's genes: A chromosome-scale reference assembly of the genome of the orange clownfish Amphiprion percula.</title>
        <authorList>
            <person name="Lehmann R."/>
        </authorList>
    </citation>
    <scope>NUCLEOTIDE SEQUENCE</scope>
</reference>
<dbReference type="InterPro" id="IPR018114">
    <property type="entry name" value="TRYPSIN_HIS"/>
</dbReference>
<evidence type="ECO:0000259" key="8">
    <source>
        <dbReference type="PROSITE" id="PS50240"/>
    </source>
</evidence>
<dbReference type="FunFam" id="2.40.10.10:FF:000003">
    <property type="entry name" value="Transmembrane serine protease 3"/>
    <property type="match status" value="1"/>
</dbReference>
<organism evidence="9 10">
    <name type="scientific">Amphiprion percula</name>
    <name type="common">Orange clownfish</name>
    <name type="synonym">Lutjanus percula</name>
    <dbReference type="NCBI Taxonomy" id="161767"/>
    <lineage>
        <taxon>Eukaryota</taxon>
        <taxon>Metazoa</taxon>
        <taxon>Chordata</taxon>
        <taxon>Craniata</taxon>
        <taxon>Vertebrata</taxon>
        <taxon>Euteleostomi</taxon>
        <taxon>Actinopterygii</taxon>
        <taxon>Neopterygii</taxon>
        <taxon>Teleostei</taxon>
        <taxon>Neoteleostei</taxon>
        <taxon>Acanthomorphata</taxon>
        <taxon>Ovalentaria</taxon>
        <taxon>Pomacentridae</taxon>
        <taxon>Amphiprion</taxon>
    </lineage>
</organism>
<dbReference type="InterPro" id="IPR001254">
    <property type="entry name" value="Trypsin_dom"/>
</dbReference>
<dbReference type="InterPro" id="IPR001314">
    <property type="entry name" value="Peptidase_S1A"/>
</dbReference>
<protein>
    <submittedName>
        <fullName evidence="9">Transmembrane serine protease 9</fullName>
    </submittedName>
</protein>
<feature type="signal peptide" evidence="7">
    <location>
        <begin position="1"/>
        <end position="19"/>
    </location>
</feature>
<evidence type="ECO:0000256" key="3">
    <source>
        <dbReference type="ARBA" id="ARBA00022825"/>
    </source>
</evidence>
<feature type="chain" id="PRO_5018271703" evidence="7">
    <location>
        <begin position="20"/>
        <end position="379"/>
    </location>
</feature>
<dbReference type="SUPFAM" id="SSF50494">
    <property type="entry name" value="Trypsin-like serine proteases"/>
    <property type="match status" value="1"/>
</dbReference>
<feature type="region of interest" description="Disordered" evidence="6">
    <location>
        <begin position="326"/>
        <end position="346"/>
    </location>
</feature>
<evidence type="ECO:0000256" key="2">
    <source>
        <dbReference type="ARBA" id="ARBA00022801"/>
    </source>
</evidence>
<dbReference type="PRINTS" id="PR00722">
    <property type="entry name" value="CHYMOTRYPSIN"/>
</dbReference>
<evidence type="ECO:0000256" key="1">
    <source>
        <dbReference type="ARBA" id="ARBA00022670"/>
    </source>
</evidence>
<dbReference type="PANTHER" id="PTHR24252:SF26">
    <property type="entry name" value="TRANSMEMBRANE SERINE PROTEASE 9"/>
    <property type="match status" value="1"/>
</dbReference>
<dbReference type="PANTHER" id="PTHR24252">
    <property type="entry name" value="ACROSIN-RELATED"/>
    <property type="match status" value="1"/>
</dbReference>
<evidence type="ECO:0000256" key="4">
    <source>
        <dbReference type="ARBA" id="ARBA00023157"/>
    </source>
</evidence>
<dbReference type="SMART" id="SM00020">
    <property type="entry name" value="Tryp_SPc"/>
    <property type="match status" value="1"/>
</dbReference>
<dbReference type="GO" id="GO:0004252">
    <property type="term" value="F:serine-type endopeptidase activity"/>
    <property type="evidence" value="ECO:0007669"/>
    <property type="project" value="InterPro"/>
</dbReference>
<reference evidence="9" key="2">
    <citation type="submission" date="2025-08" db="UniProtKB">
        <authorList>
            <consortium name="Ensembl"/>
        </authorList>
    </citation>
    <scope>IDENTIFICATION</scope>
</reference>
<feature type="domain" description="Peptidase S1" evidence="8">
    <location>
        <begin position="30"/>
        <end position="268"/>
    </location>
</feature>
<dbReference type="Gene3D" id="2.40.10.10">
    <property type="entry name" value="Trypsin-like serine proteases"/>
    <property type="match status" value="2"/>
</dbReference>
<dbReference type="AlphaFoldDB" id="A0A3P8RKU0"/>
<dbReference type="GO" id="GO:0006508">
    <property type="term" value="P:proteolysis"/>
    <property type="evidence" value="ECO:0007669"/>
    <property type="project" value="UniProtKB-KW"/>
</dbReference>
<dbReference type="Proteomes" id="UP000265080">
    <property type="component" value="Chromosome 2"/>
</dbReference>
<dbReference type="CDD" id="cd00190">
    <property type="entry name" value="Tryp_SPc"/>
    <property type="match status" value="1"/>
</dbReference>
<dbReference type="InterPro" id="IPR009003">
    <property type="entry name" value="Peptidase_S1_PA"/>
</dbReference>
<dbReference type="Ensembl" id="ENSAPET00000000820.1">
    <property type="protein sequence ID" value="ENSAPEP00000000801.1"/>
    <property type="gene ID" value="ENSAPEG00000000302.1"/>
</dbReference>
<reference evidence="9" key="3">
    <citation type="submission" date="2025-09" db="UniProtKB">
        <authorList>
            <consortium name="Ensembl"/>
        </authorList>
    </citation>
    <scope>IDENTIFICATION</scope>
</reference>
<keyword evidence="4" id="KW-1015">Disulfide bond</keyword>
<keyword evidence="7" id="KW-0732">Signal</keyword>
<dbReference type="PROSITE" id="PS00135">
    <property type="entry name" value="TRYPSIN_SER"/>
    <property type="match status" value="1"/>
</dbReference>
<evidence type="ECO:0000256" key="7">
    <source>
        <dbReference type="SAM" id="SignalP"/>
    </source>
</evidence>
<dbReference type="Pfam" id="PF00089">
    <property type="entry name" value="Trypsin"/>
    <property type="match status" value="1"/>
</dbReference>
<keyword evidence="1 5" id="KW-0645">Protease</keyword>